<dbReference type="EMBL" id="QMIG01000006">
    <property type="protein sequence ID" value="RAW15338.1"/>
    <property type="molecule type" value="Genomic_DNA"/>
</dbReference>
<dbReference type="InterPro" id="IPR002716">
    <property type="entry name" value="PIN_dom"/>
</dbReference>
<gene>
    <name evidence="6" type="primary">vapC</name>
    <name evidence="8" type="ORF">DPM12_08765</name>
</gene>
<keyword evidence="5 6" id="KW-0460">Magnesium</keyword>
<dbReference type="InterPro" id="IPR044153">
    <property type="entry name" value="PIN_Pae0151-like"/>
</dbReference>
<feature type="binding site" evidence="6">
    <location>
        <position position="7"/>
    </location>
    <ligand>
        <name>Mg(2+)</name>
        <dbReference type="ChEBI" id="CHEBI:18420"/>
    </ligand>
</feature>
<dbReference type="Gene3D" id="3.40.50.1010">
    <property type="entry name" value="5'-nuclease"/>
    <property type="match status" value="1"/>
</dbReference>
<dbReference type="GO" id="GO:0016787">
    <property type="term" value="F:hydrolase activity"/>
    <property type="evidence" value="ECO:0007669"/>
    <property type="project" value="UniProtKB-KW"/>
</dbReference>
<keyword evidence="9" id="KW-1185">Reference proteome</keyword>
<keyword evidence="2 6" id="KW-0540">Nuclease</keyword>
<evidence type="ECO:0000256" key="5">
    <source>
        <dbReference type="ARBA" id="ARBA00022842"/>
    </source>
</evidence>
<organism evidence="8 9">
    <name type="scientific">Phytoactinopolyspora halophila</name>
    <dbReference type="NCBI Taxonomy" id="1981511"/>
    <lineage>
        <taxon>Bacteria</taxon>
        <taxon>Bacillati</taxon>
        <taxon>Actinomycetota</taxon>
        <taxon>Actinomycetes</taxon>
        <taxon>Jiangellales</taxon>
        <taxon>Jiangellaceae</taxon>
        <taxon>Phytoactinopolyspora</taxon>
    </lineage>
</organism>
<comment type="function">
    <text evidence="6">Toxic component of a toxin-antitoxin (TA) system. An RNase.</text>
</comment>
<dbReference type="HAMAP" id="MF_00265">
    <property type="entry name" value="VapC_Nob1"/>
    <property type="match status" value="1"/>
</dbReference>
<dbReference type="GO" id="GO:0004540">
    <property type="term" value="F:RNA nuclease activity"/>
    <property type="evidence" value="ECO:0007669"/>
    <property type="project" value="InterPro"/>
</dbReference>
<evidence type="ECO:0000313" key="8">
    <source>
        <dbReference type="EMBL" id="RAW15338.1"/>
    </source>
</evidence>
<dbReference type="SUPFAM" id="SSF88723">
    <property type="entry name" value="PIN domain-like"/>
    <property type="match status" value="1"/>
</dbReference>
<evidence type="ECO:0000256" key="2">
    <source>
        <dbReference type="ARBA" id="ARBA00022722"/>
    </source>
</evidence>
<evidence type="ECO:0000256" key="1">
    <source>
        <dbReference type="ARBA" id="ARBA00022649"/>
    </source>
</evidence>
<dbReference type="PANTHER" id="PTHR35901:SF1">
    <property type="entry name" value="EXONUCLEASE VAPC9"/>
    <property type="match status" value="1"/>
</dbReference>
<dbReference type="InterPro" id="IPR022907">
    <property type="entry name" value="VapC_family"/>
</dbReference>
<dbReference type="OrthoDB" id="4377304at2"/>
<evidence type="ECO:0000256" key="3">
    <source>
        <dbReference type="ARBA" id="ARBA00022723"/>
    </source>
</evidence>
<dbReference type="CDD" id="cd09873">
    <property type="entry name" value="PIN_Pae0151-like"/>
    <property type="match status" value="1"/>
</dbReference>
<evidence type="ECO:0000259" key="7">
    <source>
        <dbReference type="Pfam" id="PF01850"/>
    </source>
</evidence>
<reference evidence="8 9" key="1">
    <citation type="submission" date="2018-06" db="EMBL/GenBank/DDBJ databases">
        <title>Phytoactinopolyspora halophila sp. nov., a novel halophilic actinomycete isolated from a saline soil in China.</title>
        <authorList>
            <person name="Tang S.-K."/>
        </authorList>
    </citation>
    <scope>NUCLEOTIDE SEQUENCE [LARGE SCALE GENOMIC DNA]</scope>
    <source>
        <strain evidence="8 9">YIM 96934</strain>
    </source>
</reference>
<dbReference type="AlphaFoldDB" id="A0A329QXG9"/>
<keyword evidence="6" id="KW-0800">Toxin</keyword>
<evidence type="ECO:0000313" key="9">
    <source>
        <dbReference type="Proteomes" id="UP000250462"/>
    </source>
</evidence>
<name>A0A329QXG9_9ACTN</name>
<proteinExistence type="inferred from homology"/>
<accession>A0A329QXG9</accession>
<dbReference type="GO" id="GO:0000287">
    <property type="term" value="F:magnesium ion binding"/>
    <property type="evidence" value="ECO:0007669"/>
    <property type="project" value="UniProtKB-UniRule"/>
</dbReference>
<comment type="cofactor">
    <cofactor evidence="6">
        <name>Mg(2+)</name>
        <dbReference type="ChEBI" id="CHEBI:18420"/>
    </cofactor>
</comment>
<sequence>MMSFVVDASALMYANIANEDAAARLRNRLRDETVHAPHLIDAELGNVLRRQVMRGTMTADHGAAVLRHAPRLIDHRYDHTGSIATAAWALRENVTFYDAIYVALAAALDVPLMTADQRLSTAPRLPCALETP</sequence>
<feature type="binding site" evidence="6">
    <location>
        <position position="98"/>
    </location>
    <ligand>
        <name>Mg(2+)</name>
        <dbReference type="ChEBI" id="CHEBI:18420"/>
    </ligand>
</feature>
<keyword evidence="4 6" id="KW-0378">Hydrolase</keyword>
<dbReference type="Proteomes" id="UP000250462">
    <property type="component" value="Unassembled WGS sequence"/>
</dbReference>
<comment type="similarity">
    <text evidence="6">Belongs to the PINc/VapC protein family.</text>
</comment>
<dbReference type="InterPro" id="IPR051619">
    <property type="entry name" value="TypeII_TA_RNase_PINc/VapC"/>
</dbReference>
<keyword evidence="1 6" id="KW-1277">Toxin-antitoxin system</keyword>
<feature type="domain" description="PIN" evidence="7">
    <location>
        <begin position="5"/>
        <end position="123"/>
    </location>
</feature>
<protein>
    <recommendedName>
        <fullName evidence="6">Ribonuclease VapC</fullName>
        <shortName evidence="6">RNase VapC</shortName>
        <ecNumber evidence="6">3.1.-.-</ecNumber>
    </recommendedName>
    <alternativeName>
        <fullName evidence="6">Toxin VapC</fullName>
    </alternativeName>
</protein>
<comment type="caution">
    <text evidence="8">The sequence shown here is derived from an EMBL/GenBank/DDBJ whole genome shotgun (WGS) entry which is preliminary data.</text>
</comment>
<dbReference type="Pfam" id="PF01850">
    <property type="entry name" value="PIN"/>
    <property type="match status" value="1"/>
</dbReference>
<dbReference type="GO" id="GO:0090729">
    <property type="term" value="F:toxin activity"/>
    <property type="evidence" value="ECO:0007669"/>
    <property type="project" value="UniProtKB-KW"/>
</dbReference>
<evidence type="ECO:0000256" key="4">
    <source>
        <dbReference type="ARBA" id="ARBA00022801"/>
    </source>
</evidence>
<evidence type="ECO:0000256" key="6">
    <source>
        <dbReference type="HAMAP-Rule" id="MF_00265"/>
    </source>
</evidence>
<keyword evidence="3 6" id="KW-0479">Metal-binding</keyword>
<dbReference type="InterPro" id="IPR029060">
    <property type="entry name" value="PIN-like_dom_sf"/>
</dbReference>
<dbReference type="PANTHER" id="PTHR35901">
    <property type="entry name" value="RIBONUCLEASE VAPC3"/>
    <property type="match status" value="1"/>
</dbReference>
<dbReference type="EC" id="3.1.-.-" evidence="6"/>